<accession>A0A0J1IAS2</accession>
<comment type="caution">
    <text evidence="1">The sequence shown here is derived from an EMBL/GenBank/DDBJ whole genome shotgun (WGS) entry which is preliminary data.</text>
</comment>
<dbReference type="EMBL" id="LDPH01000027">
    <property type="protein sequence ID" value="KLV23069.1"/>
    <property type="molecule type" value="Genomic_DNA"/>
</dbReference>
<dbReference type="Proteomes" id="UP000036045">
    <property type="component" value="Unassembled WGS sequence"/>
</dbReference>
<proteinExistence type="predicted"/>
<evidence type="ECO:0000313" key="2">
    <source>
        <dbReference type="Proteomes" id="UP000036045"/>
    </source>
</evidence>
<reference evidence="1 2" key="1">
    <citation type="submission" date="2015-05" db="EMBL/GenBank/DDBJ databases">
        <title>Whole genome sequence and identification of bacterial endophytes from Costus igneus.</title>
        <authorList>
            <person name="Lee Y.P."/>
            <person name="Gan H.M."/>
            <person name="Eng W."/>
            <person name="Wheatley M.S."/>
            <person name="Caraballo A."/>
            <person name="Polter S."/>
            <person name="Savka M.A."/>
            <person name="Hudson A.O."/>
        </authorList>
    </citation>
    <scope>NUCLEOTIDE SEQUENCE [LARGE SCALE GENOMIC DNA]</scope>
    <source>
        <strain evidence="1 2">RIT379</strain>
    </source>
</reference>
<organism evidence="1 2">
    <name type="scientific">Niallia circulans</name>
    <name type="common">Bacillus circulans</name>
    <dbReference type="NCBI Taxonomy" id="1397"/>
    <lineage>
        <taxon>Bacteria</taxon>
        <taxon>Bacillati</taxon>
        <taxon>Bacillota</taxon>
        <taxon>Bacilli</taxon>
        <taxon>Bacillales</taxon>
        <taxon>Bacillaceae</taxon>
        <taxon>Niallia</taxon>
    </lineage>
</organism>
<evidence type="ECO:0000313" key="1">
    <source>
        <dbReference type="EMBL" id="KLV23069.1"/>
    </source>
</evidence>
<sequence>MARYLETSVIQSFKPYIDPFPNDSLKISIERTEHEFDYGHCVHKWVDTDDGTNDKICFSCGYRVKQNVMENRR</sequence>
<keyword evidence="2" id="KW-1185">Reference proteome</keyword>
<dbReference type="AlphaFoldDB" id="A0A0J1IAS2"/>
<protein>
    <submittedName>
        <fullName evidence="1">Uncharacterized protein</fullName>
    </submittedName>
</protein>
<gene>
    <name evidence="1" type="ORF">ABW02_20295</name>
</gene>
<name>A0A0J1IAS2_NIACI</name>
<dbReference type="PATRIC" id="fig|1397.4.peg.2815"/>
<dbReference type="RefSeq" id="WP_047944086.1">
    <property type="nucleotide sequence ID" value="NZ_LDPH01000027.1"/>
</dbReference>